<accession>A0A395HGT1</accession>
<dbReference type="RefSeq" id="XP_025545847.1">
    <property type="nucleotide sequence ID" value="XM_025691292.1"/>
</dbReference>
<dbReference type="EMBL" id="KZ824360">
    <property type="protein sequence ID" value="RAL06693.1"/>
    <property type="molecule type" value="Genomic_DNA"/>
</dbReference>
<dbReference type="GeneID" id="37195581"/>
<name>A0A395HGT1_ASPHC</name>
<keyword evidence="2" id="KW-1185">Reference proteome</keyword>
<organism evidence="1 2">
    <name type="scientific">Aspergillus homomorphus (strain CBS 101889)</name>
    <dbReference type="NCBI Taxonomy" id="1450537"/>
    <lineage>
        <taxon>Eukaryota</taxon>
        <taxon>Fungi</taxon>
        <taxon>Dikarya</taxon>
        <taxon>Ascomycota</taxon>
        <taxon>Pezizomycotina</taxon>
        <taxon>Eurotiomycetes</taxon>
        <taxon>Eurotiomycetidae</taxon>
        <taxon>Eurotiales</taxon>
        <taxon>Aspergillaceae</taxon>
        <taxon>Aspergillus</taxon>
        <taxon>Aspergillus subgen. Circumdati</taxon>
    </lineage>
</organism>
<reference evidence="1 2" key="1">
    <citation type="submission" date="2018-02" db="EMBL/GenBank/DDBJ databases">
        <title>The genomes of Aspergillus section Nigri reveals drivers in fungal speciation.</title>
        <authorList>
            <consortium name="DOE Joint Genome Institute"/>
            <person name="Vesth T.C."/>
            <person name="Nybo J."/>
            <person name="Theobald S."/>
            <person name="Brandl J."/>
            <person name="Frisvad J.C."/>
            <person name="Nielsen K.F."/>
            <person name="Lyhne E.K."/>
            <person name="Kogle M.E."/>
            <person name="Kuo A."/>
            <person name="Riley R."/>
            <person name="Clum A."/>
            <person name="Nolan M."/>
            <person name="Lipzen A."/>
            <person name="Salamov A."/>
            <person name="Henrissat B."/>
            <person name="Wiebenga A."/>
            <person name="De vries R.P."/>
            <person name="Grigoriev I.V."/>
            <person name="Mortensen U.H."/>
            <person name="Andersen M.R."/>
            <person name="Baker S.E."/>
        </authorList>
    </citation>
    <scope>NUCLEOTIDE SEQUENCE [LARGE SCALE GENOMIC DNA]</scope>
    <source>
        <strain evidence="1 2">CBS 101889</strain>
    </source>
</reference>
<feature type="non-terminal residue" evidence="1">
    <location>
        <position position="80"/>
    </location>
</feature>
<dbReference type="AlphaFoldDB" id="A0A395HGT1"/>
<gene>
    <name evidence="1" type="ORF">BO97DRAFT_323114</name>
</gene>
<evidence type="ECO:0000313" key="2">
    <source>
        <dbReference type="Proteomes" id="UP000248961"/>
    </source>
</evidence>
<dbReference type="OrthoDB" id="4490648at2759"/>
<proteinExistence type="predicted"/>
<sequence length="80" mass="8461">STLDLTDPNSHALDALNEVLDQLPLSIEFWALSHTTGMVGMTLDMGLAELAEMGLVSYGSDGARGRDAKVNINVTITGLD</sequence>
<evidence type="ECO:0000313" key="1">
    <source>
        <dbReference type="EMBL" id="RAL06693.1"/>
    </source>
</evidence>
<dbReference type="Proteomes" id="UP000248961">
    <property type="component" value="Unassembled WGS sequence"/>
</dbReference>
<feature type="non-terminal residue" evidence="1">
    <location>
        <position position="1"/>
    </location>
</feature>
<dbReference type="VEuPathDB" id="FungiDB:BO97DRAFT_323114"/>
<protein>
    <submittedName>
        <fullName evidence="1">Uncharacterized protein</fullName>
    </submittedName>
</protein>